<proteinExistence type="inferred from homology"/>
<accession>A0ABW5BNR9</accession>
<dbReference type="InterPro" id="IPR013149">
    <property type="entry name" value="ADH-like_C"/>
</dbReference>
<keyword evidence="3" id="KW-0560">Oxidoreductase</keyword>
<dbReference type="InterPro" id="IPR050129">
    <property type="entry name" value="Zn_alcohol_dh"/>
</dbReference>
<evidence type="ECO:0000313" key="7">
    <source>
        <dbReference type="Proteomes" id="UP001597294"/>
    </source>
</evidence>
<keyword evidence="2 4" id="KW-0862">Zinc</keyword>
<dbReference type="SMART" id="SM00829">
    <property type="entry name" value="PKS_ER"/>
    <property type="match status" value="1"/>
</dbReference>
<dbReference type="CDD" id="cd08260">
    <property type="entry name" value="Zn_ADH6"/>
    <property type="match status" value="1"/>
</dbReference>
<dbReference type="Gene3D" id="3.90.180.10">
    <property type="entry name" value="Medium-chain alcohol dehydrogenases, catalytic domain"/>
    <property type="match status" value="1"/>
</dbReference>
<feature type="domain" description="Enoyl reductase (ER)" evidence="5">
    <location>
        <begin position="11"/>
        <end position="344"/>
    </location>
</feature>
<dbReference type="Proteomes" id="UP001597294">
    <property type="component" value="Unassembled WGS sequence"/>
</dbReference>
<sequence>MRAAYYEKFNGDIKVGNLIDPVPSTGGVVIEVKANGVCRSDWHGWVGHDGAISNFPHVPGHECAGTIVAVGKDVLHWKKGDEVIVPFSCGCGICPTCRNGNEHICDDDFQPGFTGWGAFAQYMAVEYADVNLVALPEQISHTVAASLGCRFMTAFRGVVNRGGIKPGQWVAVHGCGGVGQSALMIAKAFGARTVAIDVNDATLAQAKALGAEHVVNAGQVDDVVAAIMSLTGGGAQVSLDALGSPITAYNSIACLAKRGRHVQIGLAAGDHQDMKIPMSLVIGRELDIYGSHGMQGHKYGQMLDMIIKGELEPEKLIDRTVDLKEGTDVLMEMSKVSPSGVVVIDRF</sequence>
<dbReference type="EMBL" id="JBHUII010000013">
    <property type="protein sequence ID" value="MFD2207803.1"/>
    <property type="molecule type" value="Genomic_DNA"/>
</dbReference>
<comment type="similarity">
    <text evidence="4">Belongs to the zinc-containing alcohol dehydrogenase family.</text>
</comment>
<dbReference type="InterPro" id="IPR013154">
    <property type="entry name" value="ADH-like_N"/>
</dbReference>
<dbReference type="InterPro" id="IPR020843">
    <property type="entry name" value="ER"/>
</dbReference>
<dbReference type="InterPro" id="IPR036291">
    <property type="entry name" value="NAD(P)-bd_dom_sf"/>
</dbReference>
<organism evidence="6 7">
    <name type="scientific">Kiloniella antarctica</name>
    <dbReference type="NCBI Taxonomy" id="1550907"/>
    <lineage>
        <taxon>Bacteria</taxon>
        <taxon>Pseudomonadati</taxon>
        <taxon>Pseudomonadota</taxon>
        <taxon>Alphaproteobacteria</taxon>
        <taxon>Rhodospirillales</taxon>
        <taxon>Kiloniellaceae</taxon>
        <taxon>Kiloniella</taxon>
    </lineage>
</organism>
<evidence type="ECO:0000256" key="3">
    <source>
        <dbReference type="ARBA" id="ARBA00023002"/>
    </source>
</evidence>
<gene>
    <name evidence="6" type="ORF">ACFSKO_19485</name>
</gene>
<dbReference type="Pfam" id="PF08240">
    <property type="entry name" value="ADH_N"/>
    <property type="match status" value="1"/>
</dbReference>
<evidence type="ECO:0000256" key="2">
    <source>
        <dbReference type="ARBA" id="ARBA00022833"/>
    </source>
</evidence>
<dbReference type="InterPro" id="IPR002328">
    <property type="entry name" value="ADH_Zn_CS"/>
</dbReference>
<dbReference type="PROSITE" id="PS00059">
    <property type="entry name" value="ADH_ZINC"/>
    <property type="match status" value="1"/>
</dbReference>
<protein>
    <submittedName>
        <fullName evidence="6">Zinc-dependent alcohol dehydrogenase family protein</fullName>
    </submittedName>
</protein>
<dbReference type="PANTHER" id="PTHR43401:SF5">
    <property type="entry name" value="ALCOHOL DEHYDROGENASE-RELATED"/>
    <property type="match status" value="1"/>
</dbReference>
<dbReference type="SUPFAM" id="SSF51735">
    <property type="entry name" value="NAD(P)-binding Rossmann-fold domains"/>
    <property type="match status" value="1"/>
</dbReference>
<dbReference type="SUPFAM" id="SSF50129">
    <property type="entry name" value="GroES-like"/>
    <property type="match status" value="1"/>
</dbReference>
<evidence type="ECO:0000256" key="4">
    <source>
        <dbReference type="RuleBase" id="RU361277"/>
    </source>
</evidence>
<dbReference type="RefSeq" id="WP_380254808.1">
    <property type="nucleotide sequence ID" value="NZ_JBHUII010000013.1"/>
</dbReference>
<dbReference type="InterPro" id="IPR011032">
    <property type="entry name" value="GroES-like_sf"/>
</dbReference>
<keyword evidence="1 4" id="KW-0479">Metal-binding</keyword>
<evidence type="ECO:0000259" key="5">
    <source>
        <dbReference type="SMART" id="SM00829"/>
    </source>
</evidence>
<reference evidence="7" key="1">
    <citation type="journal article" date="2019" name="Int. J. Syst. Evol. Microbiol.">
        <title>The Global Catalogue of Microorganisms (GCM) 10K type strain sequencing project: providing services to taxonomists for standard genome sequencing and annotation.</title>
        <authorList>
            <consortium name="The Broad Institute Genomics Platform"/>
            <consortium name="The Broad Institute Genome Sequencing Center for Infectious Disease"/>
            <person name="Wu L."/>
            <person name="Ma J."/>
        </authorList>
    </citation>
    <scope>NUCLEOTIDE SEQUENCE [LARGE SCALE GENOMIC DNA]</scope>
    <source>
        <strain evidence="7">CGMCC 4.7192</strain>
    </source>
</reference>
<dbReference type="Pfam" id="PF00107">
    <property type="entry name" value="ADH_zinc_N"/>
    <property type="match status" value="1"/>
</dbReference>
<name>A0ABW5BNR9_9PROT</name>
<comment type="cofactor">
    <cofactor evidence="4">
        <name>Zn(2+)</name>
        <dbReference type="ChEBI" id="CHEBI:29105"/>
    </cofactor>
</comment>
<comment type="caution">
    <text evidence="6">The sequence shown here is derived from an EMBL/GenBank/DDBJ whole genome shotgun (WGS) entry which is preliminary data.</text>
</comment>
<keyword evidence="7" id="KW-1185">Reference proteome</keyword>
<dbReference type="PANTHER" id="PTHR43401">
    <property type="entry name" value="L-THREONINE 3-DEHYDROGENASE"/>
    <property type="match status" value="1"/>
</dbReference>
<evidence type="ECO:0000256" key="1">
    <source>
        <dbReference type="ARBA" id="ARBA00022723"/>
    </source>
</evidence>
<evidence type="ECO:0000313" key="6">
    <source>
        <dbReference type="EMBL" id="MFD2207803.1"/>
    </source>
</evidence>